<accession>A0ABQ4XYH6</accession>
<protein>
    <submittedName>
        <fullName evidence="1">Uncharacterized protein</fullName>
    </submittedName>
</protein>
<reference evidence="1" key="2">
    <citation type="submission" date="2022-01" db="EMBL/GenBank/DDBJ databases">
        <authorList>
            <person name="Yamashiro T."/>
            <person name="Shiraishi A."/>
            <person name="Satake H."/>
            <person name="Nakayama K."/>
        </authorList>
    </citation>
    <scope>NUCLEOTIDE SEQUENCE</scope>
</reference>
<comment type="caution">
    <text evidence="1">The sequence shown here is derived from an EMBL/GenBank/DDBJ whole genome shotgun (WGS) entry which is preliminary data.</text>
</comment>
<dbReference type="Proteomes" id="UP001151760">
    <property type="component" value="Unassembled WGS sequence"/>
</dbReference>
<evidence type="ECO:0000313" key="1">
    <source>
        <dbReference type="EMBL" id="GJS70115.1"/>
    </source>
</evidence>
<reference evidence="1" key="1">
    <citation type="journal article" date="2022" name="Int. J. Mol. Sci.">
        <title>Draft Genome of Tanacetum Coccineum: Genomic Comparison of Closely Related Tanacetum-Family Plants.</title>
        <authorList>
            <person name="Yamashiro T."/>
            <person name="Shiraishi A."/>
            <person name="Nakayama K."/>
            <person name="Satake H."/>
        </authorList>
    </citation>
    <scope>NUCLEOTIDE SEQUENCE</scope>
</reference>
<keyword evidence="2" id="KW-1185">Reference proteome</keyword>
<proteinExistence type="predicted"/>
<sequence length="135" mass="14416">MERILLLQQVSIKTLHAGPAPAYPYEQPPAAHANRAAAAAVNEVGHREVVGTHASVAPKVFLKKGYDGEIKNKKNNKATANSNEIPGAWSVYQGNGVSKDKIIAQATIEIKKALTDLGVSLLLGAPLNLDELRDE</sequence>
<dbReference type="EMBL" id="BQNB010009911">
    <property type="protein sequence ID" value="GJS70115.1"/>
    <property type="molecule type" value="Genomic_DNA"/>
</dbReference>
<name>A0ABQ4XYH6_9ASTR</name>
<gene>
    <name evidence="1" type="ORF">Tco_0702956</name>
</gene>
<organism evidence="1 2">
    <name type="scientific">Tanacetum coccineum</name>
    <dbReference type="NCBI Taxonomy" id="301880"/>
    <lineage>
        <taxon>Eukaryota</taxon>
        <taxon>Viridiplantae</taxon>
        <taxon>Streptophyta</taxon>
        <taxon>Embryophyta</taxon>
        <taxon>Tracheophyta</taxon>
        <taxon>Spermatophyta</taxon>
        <taxon>Magnoliopsida</taxon>
        <taxon>eudicotyledons</taxon>
        <taxon>Gunneridae</taxon>
        <taxon>Pentapetalae</taxon>
        <taxon>asterids</taxon>
        <taxon>campanulids</taxon>
        <taxon>Asterales</taxon>
        <taxon>Asteraceae</taxon>
        <taxon>Asteroideae</taxon>
        <taxon>Anthemideae</taxon>
        <taxon>Anthemidinae</taxon>
        <taxon>Tanacetum</taxon>
    </lineage>
</organism>
<evidence type="ECO:0000313" key="2">
    <source>
        <dbReference type="Proteomes" id="UP001151760"/>
    </source>
</evidence>